<sequence length="113" mass="12596">MRLSPFPIPLVDGLSWGLFLERFMRLLLQTSQAIHTTLVPCHWGEGATGLVLLTWQHREHLDPAWSSVTTDPAWKCPFISSATGTSRKDTSDTGRLPGLAQVRDSKIPKAQRC</sequence>
<reference evidence="2 3" key="1">
    <citation type="submission" date="2016-02" db="EMBL/GenBank/DDBJ databases">
        <title>Band-tailed pigeon sequencing and assembly.</title>
        <authorList>
            <person name="Soares A.E."/>
            <person name="Novak B.J."/>
            <person name="Rice E.S."/>
            <person name="O'Connell B."/>
            <person name="Chang D."/>
            <person name="Weber S."/>
            <person name="Shapiro B."/>
        </authorList>
    </citation>
    <scope>NUCLEOTIDE SEQUENCE [LARGE SCALE GENOMIC DNA]</scope>
    <source>
        <strain evidence="2">BTP2013</strain>
        <tissue evidence="2">Blood</tissue>
    </source>
</reference>
<evidence type="ECO:0000313" key="3">
    <source>
        <dbReference type="Proteomes" id="UP000190648"/>
    </source>
</evidence>
<organism evidence="2 3">
    <name type="scientific">Patagioenas fasciata monilis</name>
    <dbReference type="NCBI Taxonomy" id="372326"/>
    <lineage>
        <taxon>Eukaryota</taxon>
        <taxon>Metazoa</taxon>
        <taxon>Chordata</taxon>
        <taxon>Craniata</taxon>
        <taxon>Vertebrata</taxon>
        <taxon>Euteleostomi</taxon>
        <taxon>Archelosauria</taxon>
        <taxon>Archosauria</taxon>
        <taxon>Dinosauria</taxon>
        <taxon>Saurischia</taxon>
        <taxon>Theropoda</taxon>
        <taxon>Coelurosauria</taxon>
        <taxon>Aves</taxon>
        <taxon>Neognathae</taxon>
        <taxon>Neoaves</taxon>
        <taxon>Columbimorphae</taxon>
        <taxon>Columbiformes</taxon>
        <taxon>Columbidae</taxon>
        <taxon>Patagioenas</taxon>
    </lineage>
</organism>
<dbReference type="AlphaFoldDB" id="A0A1V4JTZ3"/>
<dbReference type="Proteomes" id="UP000190648">
    <property type="component" value="Unassembled WGS sequence"/>
</dbReference>
<name>A0A1V4JTZ3_PATFA</name>
<evidence type="ECO:0000256" key="1">
    <source>
        <dbReference type="SAM" id="MobiDB-lite"/>
    </source>
</evidence>
<evidence type="ECO:0000313" key="2">
    <source>
        <dbReference type="EMBL" id="OPJ75668.1"/>
    </source>
</evidence>
<keyword evidence="3" id="KW-1185">Reference proteome</keyword>
<accession>A0A1V4JTZ3</accession>
<gene>
    <name evidence="2" type="ORF">AV530_011863</name>
</gene>
<dbReference type="EMBL" id="LSYS01006159">
    <property type="protein sequence ID" value="OPJ75668.1"/>
    <property type="molecule type" value="Genomic_DNA"/>
</dbReference>
<protein>
    <submittedName>
        <fullName evidence="2">Uncharacterized protein</fullName>
    </submittedName>
</protein>
<proteinExistence type="predicted"/>
<comment type="caution">
    <text evidence="2">The sequence shown here is derived from an EMBL/GenBank/DDBJ whole genome shotgun (WGS) entry which is preliminary data.</text>
</comment>
<feature type="region of interest" description="Disordered" evidence="1">
    <location>
        <begin position="79"/>
        <end position="113"/>
    </location>
</feature>